<evidence type="ECO:0000256" key="2">
    <source>
        <dbReference type="PROSITE-ProRule" id="PRU00339"/>
    </source>
</evidence>
<dbReference type="PANTHER" id="PTHR35038">
    <property type="entry name" value="DISSIMILATORY SULFITE REDUCTASE SIRA"/>
    <property type="match status" value="1"/>
</dbReference>
<dbReference type="PROSITE" id="PS51257">
    <property type="entry name" value="PROKAR_LIPOPROTEIN"/>
    <property type="match status" value="1"/>
</dbReference>
<reference evidence="4 5" key="1">
    <citation type="journal article" date="2014" name="Genome Announc.">
        <title>Genome Sequence and Methylome of Soil Bacterium Gemmatirosa kalamazoonensis KBS708T, a Member of the Rarely Cultivated Gemmatimonadetes Phylum.</title>
        <authorList>
            <person name="Debruyn J.M."/>
            <person name="Radosevich M."/>
            <person name="Wommack K.E."/>
            <person name="Polson S.W."/>
            <person name="Hauser L.J."/>
            <person name="Fawaz M.N."/>
            <person name="Korlach J."/>
            <person name="Tsai Y.C."/>
        </authorList>
    </citation>
    <scope>NUCLEOTIDE SEQUENCE [LARGE SCALE GENOMIC DNA]</scope>
    <source>
        <strain evidence="4 5">KBS708</strain>
    </source>
</reference>
<dbReference type="InParanoid" id="W0RNH1"/>
<dbReference type="Proteomes" id="UP000019151">
    <property type="component" value="Chromosome"/>
</dbReference>
<dbReference type="PROSITE" id="PS50005">
    <property type="entry name" value="TPR"/>
    <property type="match status" value="4"/>
</dbReference>
<dbReference type="InterPro" id="IPR036280">
    <property type="entry name" value="Multihaem_cyt_sf"/>
</dbReference>
<keyword evidence="5" id="KW-1185">Reference proteome</keyword>
<dbReference type="SUPFAM" id="SSF48452">
    <property type="entry name" value="TPR-like"/>
    <property type="match status" value="1"/>
</dbReference>
<feature type="repeat" description="TPR" evidence="2">
    <location>
        <begin position="679"/>
        <end position="712"/>
    </location>
</feature>
<evidence type="ECO:0000256" key="1">
    <source>
        <dbReference type="ARBA" id="ARBA00022729"/>
    </source>
</evidence>
<dbReference type="Gene3D" id="1.25.40.10">
    <property type="entry name" value="Tetratricopeptide repeat domain"/>
    <property type="match status" value="2"/>
</dbReference>
<feature type="repeat" description="TPR" evidence="2">
    <location>
        <begin position="577"/>
        <end position="610"/>
    </location>
</feature>
<dbReference type="KEGG" id="gba:J421_4338"/>
<proteinExistence type="predicted"/>
<dbReference type="STRING" id="861299.J421_4338"/>
<dbReference type="InterPro" id="IPR051829">
    <property type="entry name" value="Multiheme_Cytochr_ET"/>
</dbReference>
<evidence type="ECO:0000313" key="4">
    <source>
        <dbReference type="EMBL" id="AHG91875.1"/>
    </source>
</evidence>
<dbReference type="eggNOG" id="COG0457">
    <property type="taxonomic scope" value="Bacteria"/>
</dbReference>
<keyword evidence="2" id="KW-0802">TPR repeat</keyword>
<feature type="chain" id="PRO_5004795772" evidence="3">
    <location>
        <begin position="28"/>
        <end position="763"/>
    </location>
</feature>
<evidence type="ECO:0000313" key="5">
    <source>
        <dbReference type="Proteomes" id="UP000019151"/>
    </source>
</evidence>
<dbReference type="Pfam" id="PF13432">
    <property type="entry name" value="TPR_16"/>
    <property type="match status" value="2"/>
</dbReference>
<dbReference type="EMBL" id="CP007128">
    <property type="protein sequence ID" value="AHG91875.1"/>
    <property type="molecule type" value="Genomic_DNA"/>
</dbReference>
<protein>
    <submittedName>
        <fullName evidence="4">Doubled CXXCH domain protein</fullName>
    </submittedName>
</protein>
<dbReference type="SMART" id="SM00028">
    <property type="entry name" value="TPR"/>
    <property type="match status" value="5"/>
</dbReference>
<dbReference type="AlphaFoldDB" id="W0RNH1"/>
<name>W0RNH1_9BACT</name>
<evidence type="ECO:0000256" key="3">
    <source>
        <dbReference type="SAM" id="SignalP"/>
    </source>
</evidence>
<feature type="repeat" description="TPR" evidence="2">
    <location>
        <begin position="611"/>
        <end position="644"/>
    </location>
</feature>
<keyword evidence="1 3" id="KW-0732">Signal</keyword>
<gene>
    <name evidence="4" type="ORF">J421_4338</name>
</gene>
<feature type="repeat" description="TPR" evidence="2">
    <location>
        <begin position="645"/>
        <end position="678"/>
    </location>
</feature>
<feature type="signal peptide" evidence="3">
    <location>
        <begin position="1"/>
        <end position="27"/>
    </location>
</feature>
<dbReference type="HOGENOM" id="CLU_013154_0_0_0"/>
<dbReference type="PANTHER" id="PTHR35038:SF8">
    <property type="entry name" value="C-TYPE POLYHEME CYTOCHROME OMCC"/>
    <property type="match status" value="1"/>
</dbReference>
<dbReference type="InterPro" id="IPR011990">
    <property type="entry name" value="TPR-like_helical_dom_sf"/>
</dbReference>
<accession>W0RNH1</accession>
<dbReference type="InterPro" id="IPR019734">
    <property type="entry name" value="TPR_rpt"/>
</dbReference>
<sequence length="763" mass="80413">MGSGRRTTMRGYVLRWSLLVAALAACARGDDTWGAPERTRTPLPAARASVRDSIRWDDFAGAAACTTCHAEQSAAWARSTHGNAGGAPTPQRVIAPFDGTPIRFRDATVLPSSASGTYAFTVRRDGEPDVVLRVDGVIGGAHMRGGGTQAFVTRWSDGTLRLVPFDFSRQARTWFCNTESRGGHGWVPITDSLPLAACGDWPPRRVLGDTPRFDNCQSCHGSRIEVALDTASHAWRTRYASLAVDCESCHGPARAHVAAARAGRLASDEGAMRPLATLGKDASLEVCLACHAVKATLAPGHLPGAPLGRFYSARLALLGDSLLGPDGRTRTFAYQEGHLWSDCYVNGGMTCTSCHDPHTQGYRDAAGRPLTGPDDDRQCTSCHASKAVRAEAHTKHASTSPGARCVACHMPYLQEPLVGTRIPYGRADHTIAIPRPSSDAALGVPNTCARCHAGWSTARADAEVRRLWGESKPRPATVEALAAGRAPLDTGATHVAAQYAALAAWAERHAAVDTASLDGDALLRLRALARSRDVDVRALALATLHLLGGERAGVRAFLAERLTAESGDDGPLRARWALALATLGERLRGRGDARGAARAIERALEVRPGDARLLAALGEALGAAGDATSAAARYREALAHDPAQPLTLVNLGVALEAAGDAGGAAEAYQRALSLDAHEPLALANLGNAYLRAGQPEAAITLYRRALAADASIANVHFALAQALGQRGDLRGALASLRRGLTFDSSDAQVRALADELARRLGAR</sequence>
<dbReference type="SUPFAM" id="SSF48695">
    <property type="entry name" value="Multiheme cytochromes"/>
    <property type="match status" value="1"/>
</dbReference>
<dbReference type="Gene3D" id="1.10.1130.10">
    <property type="entry name" value="Flavocytochrome C3, Chain A"/>
    <property type="match status" value="1"/>
</dbReference>
<organism evidence="4 5">
    <name type="scientific">Gemmatirosa kalamazoonensis</name>
    <dbReference type="NCBI Taxonomy" id="861299"/>
    <lineage>
        <taxon>Bacteria</taxon>
        <taxon>Pseudomonadati</taxon>
        <taxon>Gemmatimonadota</taxon>
        <taxon>Gemmatimonadia</taxon>
        <taxon>Gemmatimonadales</taxon>
        <taxon>Gemmatimonadaceae</taxon>
        <taxon>Gemmatirosa</taxon>
    </lineage>
</organism>
<dbReference type="Gene3D" id="3.90.10.10">
    <property type="entry name" value="Cytochrome C3"/>
    <property type="match status" value="1"/>
</dbReference>